<organism evidence="1 2">
    <name type="scientific">Thermoplasma volcanium (strain ATCC 51530 / DSM 4299 / JCM 9571 / NBRC 15438 / GSS1)</name>
    <dbReference type="NCBI Taxonomy" id="273116"/>
    <lineage>
        <taxon>Archaea</taxon>
        <taxon>Methanobacteriati</taxon>
        <taxon>Thermoplasmatota</taxon>
        <taxon>Thermoplasmata</taxon>
        <taxon>Thermoplasmatales</taxon>
        <taxon>Thermoplasmataceae</taxon>
        <taxon>Thermoplasma</taxon>
    </lineage>
</organism>
<accession>Q97C28</accession>
<dbReference type="KEGG" id="tvo:TVG0290017"/>
<dbReference type="AlphaFoldDB" id="Q97C28"/>
<dbReference type="HOGENOM" id="CLU_2010221_0_0_2"/>
<dbReference type="PaxDb" id="273116-14324491"/>
<sequence>MSNLTTPGGICSPGYIKVDFPVPPYYIYVPTTSPTVARSPTAAVTSPLTDNCYTTYAPVLPVHNTQIPAIYPTLAFTFDIYKTPVSVPKFVVKHRTRKKAPERLEIPSSTILTVLGIFHVDTA</sequence>
<dbReference type="GeneID" id="24779889"/>
<dbReference type="EMBL" id="BA000011">
    <property type="protein sequence ID" value="BAB59419.1"/>
    <property type="molecule type" value="Genomic_DNA"/>
</dbReference>
<proteinExistence type="predicted"/>
<reference evidence="1 2" key="1">
    <citation type="journal article" date="1999" name="Proc. Jpn. Acad.">
        <title>Determination of the complete genomic DNA sequence of Thermoplasma volvanium GSS1.</title>
        <authorList>
            <person name="Kawashima T."/>
            <person name="Yamamoto Y."/>
            <person name="Aramaki H."/>
            <person name="Nunoshiba T."/>
            <person name="Kawamoto T."/>
            <person name="Watanabe K."/>
            <person name="Yamazaki M."/>
            <person name="Kanehori K."/>
            <person name="Amano N."/>
            <person name="Ohya Y."/>
            <person name="Makino K."/>
            <person name="Suzuki M."/>
        </authorList>
    </citation>
    <scope>NUCLEOTIDE SEQUENCE [LARGE SCALE GENOMIC DNA]</scope>
    <source>
        <strain evidence="2">ATCC 51530 / DSM 4299 / JCM 9571 / NBRC 15438 / GSS1</strain>
    </source>
</reference>
<name>Q97C28_THEVO</name>
<gene>
    <name evidence="1" type="ORF">TVG0290017</name>
</gene>
<evidence type="ECO:0000313" key="1">
    <source>
        <dbReference type="EMBL" id="BAB59419.1"/>
    </source>
</evidence>
<keyword evidence="2" id="KW-1185">Reference proteome</keyword>
<evidence type="ECO:0000313" key="2">
    <source>
        <dbReference type="Proteomes" id="UP000001017"/>
    </source>
</evidence>
<reference evidence="1 2" key="2">
    <citation type="journal article" date="2000" name="Proc. Natl. Acad. Sci. U.S.A.">
        <title>Archaeal adaptation to higher temperatures revealed by genomic sequence of Thermoplasma volcanium.</title>
        <authorList>
            <person name="Kawashima T."/>
            <person name="Amano N."/>
            <person name="Koike H."/>
            <person name="Makino S."/>
            <person name="Higuchi S."/>
            <person name="Kawashima-Ohya Y."/>
            <person name="Watanabe K."/>
            <person name="Yamazaki M."/>
            <person name="Kanehori K."/>
            <person name="Kawamoto T."/>
            <person name="Nunoshiba T."/>
            <person name="Yamamoto Y."/>
            <person name="Aramaki H."/>
            <person name="Makino K."/>
            <person name="Suzuki M."/>
        </authorList>
    </citation>
    <scope>NUCLEOTIDE SEQUENCE [LARGE SCALE GENOMIC DNA]</scope>
    <source>
        <strain evidence="2">ATCC 51530 / DSM 4299 / JCM 9571 / NBRC 15438 / GSS1</strain>
    </source>
</reference>
<dbReference type="RefSeq" id="WP_048053921.1">
    <property type="nucleotide sequence ID" value="NC_002689.2"/>
</dbReference>
<protein>
    <submittedName>
        <fullName evidence="1">TVG0290017 protein</fullName>
    </submittedName>
</protein>
<dbReference type="Proteomes" id="UP000001017">
    <property type="component" value="Chromosome"/>
</dbReference>